<reference evidence="3" key="1">
    <citation type="submission" date="2022-07" db="EMBL/GenBank/DDBJ databases">
        <authorList>
            <person name="Macas J."/>
            <person name="Novak P."/>
            <person name="Neumann P."/>
        </authorList>
    </citation>
    <scope>NUCLEOTIDE SEQUENCE</scope>
</reference>
<dbReference type="InterPro" id="IPR045046">
    <property type="entry name" value="Vps9-like"/>
</dbReference>
<evidence type="ECO:0000313" key="3">
    <source>
        <dbReference type="EMBL" id="CAH9126213.1"/>
    </source>
</evidence>
<gene>
    <name evidence="3" type="ORF">CEPIT_LOCUS27357</name>
</gene>
<accession>A0AAV0ESG0</accession>
<dbReference type="Proteomes" id="UP001152523">
    <property type="component" value="Unassembled WGS sequence"/>
</dbReference>
<proteinExistence type="predicted"/>
<dbReference type="InterPro" id="IPR037191">
    <property type="entry name" value="VPS9_dom_sf"/>
</dbReference>
<dbReference type="GO" id="GO:0016192">
    <property type="term" value="P:vesicle-mediated transport"/>
    <property type="evidence" value="ECO:0007669"/>
    <property type="project" value="InterPro"/>
</dbReference>
<dbReference type="SMART" id="SM00167">
    <property type="entry name" value="VPS9"/>
    <property type="match status" value="1"/>
</dbReference>
<dbReference type="Gene3D" id="1.20.1050.80">
    <property type="entry name" value="VPS9 domain"/>
    <property type="match status" value="1"/>
</dbReference>
<dbReference type="Pfam" id="PF02204">
    <property type="entry name" value="VPS9"/>
    <property type="match status" value="1"/>
</dbReference>
<protein>
    <recommendedName>
        <fullName evidence="2">VPS9 domain-containing protein</fullName>
    </recommendedName>
</protein>
<feature type="compositionally biased region" description="Basic and acidic residues" evidence="1">
    <location>
        <begin position="311"/>
        <end position="322"/>
    </location>
</feature>
<feature type="region of interest" description="Disordered" evidence="1">
    <location>
        <begin position="298"/>
        <end position="334"/>
    </location>
</feature>
<dbReference type="SUPFAM" id="SSF109993">
    <property type="entry name" value="VPS9 domain"/>
    <property type="match status" value="1"/>
</dbReference>
<dbReference type="PANTHER" id="PTHR23101:SF25">
    <property type="entry name" value="GTPASE-ACTIVATING PROTEIN AND VPS9 DOMAIN-CONTAINING PROTEIN 1"/>
    <property type="match status" value="1"/>
</dbReference>
<name>A0AAV0ESG0_9ASTE</name>
<dbReference type="FunFam" id="1.20.1050.80:FF:000007">
    <property type="entry name" value="Vacuolar protein sorting-associated protein 9A"/>
    <property type="match status" value="1"/>
</dbReference>
<dbReference type="InterPro" id="IPR041545">
    <property type="entry name" value="DUF5601"/>
</dbReference>
<evidence type="ECO:0000259" key="2">
    <source>
        <dbReference type="PROSITE" id="PS51205"/>
    </source>
</evidence>
<dbReference type="GO" id="GO:0030139">
    <property type="term" value="C:endocytic vesicle"/>
    <property type="evidence" value="ECO:0007669"/>
    <property type="project" value="TreeGrafter"/>
</dbReference>
<evidence type="ECO:0000256" key="1">
    <source>
        <dbReference type="SAM" id="MobiDB-lite"/>
    </source>
</evidence>
<dbReference type="PROSITE" id="PS51205">
    <property type="entry name" value="VPS9"/>
    <property type="match status" value="1"/>
</dbReference>
<feature type="domain" description="VPS9" evidence="2">
    <location>
        <begin position="108"/>
        <end position="252"/>
    </location>
</feature>
<evidence type="ECO:0000313" key="4">
    <source>
        <dbReference type="Proteomes" id="UP001152523"/>
    </source>
</evidence>
<keyword evidence="4" id="KW-1185">Reference proteome</keyword>
<dbReference type="GO" id="GO:0005829">
    <property type="term" value="C:cytosol"/>
    <property type="evidence" value="ECO:0007669"/>
    <property type="project" value="TreeGrafter"/>
</dbReference>
<dbReference type="GO" id="GO:0005085">
    <property type="term" value="F:guanyl-nucleotide exchange factor activity"/>
    <property type="evidence" value="ECO:0007669"/>
    <property type="project" value="InterPro"/>
</dbReference>
<dbReference type="EMBL" id="CAMAPF010000941">
    <property type="protein sequence ID" value="CAH9126213.1"/>
    <property type="molecule type" value="Genomic_DNA"/>
</dbReference>
<sequence length="475" mass="53269">MENADVFGSSTAPLTWHDFLERMRQPSAAEFVKAIKSFIVSFSNNAPDPDKDSATVQEFLGNMEAAFRAHSLWAGCSEEELESAGEGLEKYVMTKLYLHVFASHPEDVKVDEQLHEKMALIQQFIRPENLDINPVFQNETSWLLAQKELLKINMYKAPRDKLVCILNCCKVITNLLLNASISENENPPGADDFLPVLIYVTIKANPPQLHSNLAYIQRFRRETRLVSEAAYYFTNILSAESFIKNIDAVALSMDETEFDSNMKSAQALVYGLMADSDNILGHNNQNSGEEALKQAMNTTKRDATVLQPEASETKSRNDEQYAKDQPSTDKIPSISDLENKGAAMIMKEDNMSDYFQIFPYFFSQAGFLTVSDVEELLNNYKKLVFKYVCLSKGLNIAAAPSPILFNDQEGQSQTQLETVKSLENVSTTEPNDGAYRDCRFTAASDNIDIPLLNAEDSQSRLAVEEDVESKDGENE</sequence>
<dbReference type="Pfam" id="PF18151">
    <property type="entry name" value="DUF5601"/>
    <property type="match status" value="1"/>
</dbReference>
<comment type="caution">
    <text evidence="3">The sequence shown here is derived from an EMBL/GenBank/DDBJ whole genome shotgun (WGS) entry which is preliminary data.</text>
</comment>
<organism evidence="3 4">
    <name type="scientific">Cuscuta epithymum</name>
    <dbReference type="NCBI Taxonomy" id="186058"/>
    <lineage>
        <taxon>Eukaryota</taxon>
        <taxon>Viridiplantae</taxon>
        <taxon>Streptophyta</taxon>
        <taxon>Embryophyta</taxon>
        <taxon>Tracheophyta</taxon>
        <taxon>Spermatophyta</taxon>
        <taxon>Magnoliopsida</taxon>
        <taxon>eudicotyledons</taxon>
        <taxon>Gunneridae</taxon>
        <taxon>Pentapetalae</taxon>
        <taxon>asterids</taxon>
        <taxon>lamiids</taxon>
        <taxon>Solanales</taxon>
        <taxon>Convolvulaceae</taxon>
        <taxon>Cuscuteae</taxon>
        <taxon>Cuscuta</taxon>
        <taxon>Cuscuta subgen. Cuscuta</taxon>
    </lineage>
</organism>
<dbReference type="Gene3D" id="1.10.246.120">
    <property type="match status" value="1"/>
</dbReference>
<dbReference type="GO" id="GO:0031267">
    <property type="term" value="F:small GTPase binding"/>
    <property type="evidence" value="ECO:0007669"/>
    <property type="project" value="TreeGrafter"/>
</dbReference>
<dbReference type="PANTHER" id="PTHR23101">
    <property type="entry name" value="RAB GDP/GTP EXCHANGE FACTOR"/>
    <property type="match status" value="1"/>
</dbReference>
<dbReference type="AlphaFoldDB" id="A0AAV0ESG0"/>
<dbReference type="InterPro" id="IPR003123">
    <property type="entry name" value="VPS9"/>
</dbReference>